<dbReference type="InterPro" id="IPR029041">
    <property type="entry name" value="FAD-linked_oxidoreductase-like"/>
</dbReference>
<accession>A0A3P3VY40</accession>
<comment type="pathway">
    <text evidence="2 8">One-carbon metabolism; tetrahydrofolate interconversion.</text>
</comment>
<evidence type="ECO:0000256" key="2">
    <source>
        <dbReference type="ARBA" id="ARBA00004777"/>
    </source>
</evidence>
<dbReference type="Gene3D" id="3.20.20.220">
    <property type="match status" value="1"/>
</dbReference>
<evidence type="ECO:0000256" key="1">
    <source>
        <dbReference type="ARBA" id="ARBA00001974"/>
    </source>
</evidence>
<dbReference type="GO" id="GO:0005829">
    <property type="term" value="C:cytosol"/>
    <property type="evidence" value="ECO:0007669"/>
    <property type="project" value="TreeGrafter"/>
</dbReference>
<dbReference type="OrthoDB" id="9812555at2"/>
<protein>
    <recommendedName>
        <fullName evidence="8">Methylenetetrahydrofolate reductase</fullName>
    </recommendedName>
</protein>
<evidence type="ECO:0000256" key="5">
    <source>
        <dbReference type="ARBA" id="ARBA00022827"/>
    </source>
</evidence>
<evidence type="ECO:0000256" key="7">
    <source>
        <dbReference type="ARBA" id="ARBA00048628"/>
    </source>
</evidence>
<gene>
    <name evidence="9" type="ORF">EG850_08555</name>
</gene>
<dbReference type="UniPathway" id="UPA00193"/>
<dbReference type="GO" id="GO:0009086">
    <property type="term" value="P:methionine biosynthetic process"/>
    <property type="evidence" value="ECO:0007669"/>
    <property type="project" value="TreeGrafter"/>
</dbReference>
<keyword evidence="5 8" id="KW-0274">FAD</keyword>
<evidence type="ECO:0000256" key="6">
    <source>
        <dbReference type="ARBA" id="ARBA00023002"/>
    </source>
</evidence>
<name>A0A3P3VY40_9MICO</name>
<dbReference type="InterPro" id="IPR003171">
    <property type="entry name" value="Mehydrof_redctse-like"/>
</dbReference>
<keyword evidence="6 8" id="KW-0560">Oxidoreductase</keyword>
<keyword evidence="10" id="KW-1185">Reference proteome</keyword>
<evidence type="ECO:0000256" key="3">
    <source>
        <dbReference type="ARBA" id="ARBA00006743"/>
    </source>
</evidence>
<dbReference type="PANTHER" id="PTHR45754:SF3">
    <property type="entry name" value="METHYLENETETRAHYDROFOLATE REDUCTASE (NADPH)"/>
    <property type="match status" value="1"/>
</dbReference>
<dbReference type="CDD" id="cd00537">
    <property type="entry name" value="MTHFR"/>
    <property type="match status" value="1"/>
</dbReference>
<proteinExistence type="inferred from homology"/>
<dbReference type="GO" id="GO:0071949">
    <property type="term" value="F:FAD binding"/>
    <property type="evidence" value="ECO:0007669"/>
    <property type="project" value="TreeGrafter"/>
</dbReference>
<comment type="caution">
    <text evidence="9">The sequence shown here is derived from an EMBL/GenBank/DDBJ whole genome shotgun (WGS) entry which is preliminary data.</text>
</comment>
<comment type="catalytic activity">
    <reaction evidence="7">
        <text>(6S)-5-methyl-5,6,7,8-tetrahydrofolate + NAD(+) = (6R)-5,10-methylene-5,6,7,8-tetrahydrofolate + NADH + H(+)</text>
        <dbReference type="Rhea" id="RHEA:19821"/>
        <dbReference type="ChEBI" id="CHEBI:15378"/>
        <dbReference type="ChEBI" id="CHEBI:15636"/>
        <dbReference type="ChEBI" id="CHEBI:18608"/>
        <dbReference type="ChEBI" id="CHEBI:57540"/>
        <dbReference type="ChEBI" id="CHEBI:57945"/>
        <dbReference type="EC" id="1.5.1.54"/>
    </reaction>
    <physiologicalReaction direction="right-to-left" evidence="7">
        <dbReference type="Rhea" id="RHEA:19823"/>
    </physiologicalReaction>
</comment>
<dbReference type="RefSeq" id="WP_124972522.1">
    <property type="nucleotide sequence ID" value="NZ_RQVS01000009.1"/>
</dbReference>
<comment type="similarity">
    <text evidence="3 8">Belongs to the methylenetetrahydrofolate reductase family.</text>
</comment>
<evidence type="ECO:0000256" key="8">
    <source>
        <dbReference type="RuleBase" id="RU003862"/>
    </source>
</evidence>
<dbReference type="Pfam" id="PF02219">
    <property type="entry name" value="MTHFR"/>
    <property type="match status" value="1"/>
</dbReference>
<dbReference type="SUPFAM" id="SSF51730">
    <property type="entry name" value="FAD-linked oxidoreductase"/>
    <property type="match status" value="1"/>
</dbReference>
<dbReference type="Proteomes" id="UP000274391">
    <property type="component" value="Unassembled WGS sequence"/>
</dbReference>
<comment type="cofactor">
    <cofactor evidence="1 8">
        <name>FAD</name>
        <dbReference type="ChEBI" id="CHEBI:57692"/>
    </cofactor>
</comment>
<reference evidence="9 10" key="1">
    <citation type="submission" date="2018-11" db="EMBL/GenBank/DDBJ databases">
        <title>YIM 102482-1 draft genome.</title>
        <authorList>
            <person name="Li G."/>
            <person name="Jiang Y."/>
        </authorList>
    </citation>
    <scope>NUCLEOTIDE SEQUENCE [LARGE SCALE GENOMIC DNA]</scope>
    <source>
        <strain evidence="9 10">YIM 102482-1</strain>
    </source>
</reference>
<evidence type="ECO:0000313" key="9">
    <source>
        <dbReference type="EMBL" id="RRJ86389.1"/>
    </source>
</evidence>
<dbReference type="AlphaFoldDB" id="A0A3P3VY40"/>
<dbReference type="EMBL" id="RQVS01000009">
    <property type="protein sequence ID" value="RRJ86389.1"/>
    <property type="molecule type" value="Genomic_DNA"/>
</dbReference>
<organism evidence="9 10">
    <name type="scientific">Gulosibacter macacae</name>
    <dbReference type="NCBI Taxonomy" id="2488791"/>
    <lineage>
        <taxon>Bacteria</taxon>
        <taxon>Bacillati</taxon>
        <taxon>Actinomycetota</taxon>
        <taxon>Actinomycetes</taxon>
        <taxon>Micrococcales</taxon>
        <taxon>Microbacteriaceae</taxon>
        <taxon>Gulosibacter</taxon>
    </lineage>
</organism>
<evidence type="ECO:0000313" key="10">
    <source>
        <dbReference type="Proteomes" id="UP000274391"/>
    </source>
</evidence>
<sequence>MSIPFSFELFPPRTAQVAERMPDVARALGALGPEFISVTFGAGGSSRDASLGVLEMVRDLGGARPLAHLTCVGSSFAEAAEVIAEFVDHGIVDFLALRGDPPQGMDEADDFLGDLRSAAELAQLIRGVRIARTPCELQTVGPRLDRWQVRRPSDGLLAVAAYPNGHPQAKSIEQDYDTLLAKEAAGANLAITQLFFEADDYLSFVEGARAYGVTMPILPGIMSITSIARLERMAALAGEAVPEKWRRALEGCRSDGARRELGIAQATAMCHDLLDGGAPGLHVYTHNRVDEPIELLCRVGAVDRTLVAA</sequence>
<dbReference type="GO" id="GO:0106312">
    <property type="term" value="F:methylenetetrahydrofolate reductase (NADH) activity"/>
    <property type="evidence" value="ECO:0007669"/>
    <property type="project" value="UniProtKB-EC"/>
</dbReference>
<evidence type="ECO:0000256" key="4">
    <source>
        <dbReference type="ARBA" id="ARBA00022630"/>
    </source>
</evidence>
<dbReference type="GO" id="GO:0035999">
    <property type="term" value="P:tetrahydrofolate interconversion"/>
    <property type="evidence" value="ECO:0007669"/>
    <property type="project" value="UniProtKB-UniPathway"/>
</dbReference>
<keyword evidence="4 8" id="KW-0285">Flavoprotein</keyword>
<dbReference type="PANTHER" id="PTHR45754">
    <property type="entry name" value="METHYLENETETRAHYDROFOLATE REDUCTASE"/>
    <property type="match status" value="1"/>
</dbReference>